<protein>
    <submittedName>
        <fullName evidence="4">Sugar transferase</fullName>
    </submittedName>
</protein>
<feature type="domain" description="Bacterial sugar transferase" evidence="3">
    <location>
        <begin position="7"/>
        <end position="182"/>
    </location>
</feature>
<name>A0A371JKY6_9FLAO</name>
<dbReference type="PANTHER" id="PTHR30576">
    <property type="entry name" value="COLANIC BIOSYNTHESIS UDP-GLUCOSE LIPID CARRIER TRANSFERASE"/>
    <property type="match status" value="1"/>
</dbReference>
<evidence type="ECO:0000256" key="2">
    <source>
        <dbReference type="SAM" id="Phobius"/>
    </source>
</evidence>
<keyword evidence="2" id="KW-0812">Transmembrane</keyword>
<reference evidence="4 5" key="1">
    <citation type="submission" date="2018-08" db="EMBL/GenBank/DDBJ databases">
        <title>Muricauda nanhaiensis sp. nov., isolated from seawater of the South China Sea.</title>
        <authorList>
            <person name="Dang Y."/>
        </authorList>
    </citation>
    <scope>NUCLEOTIDE SEQUENCE [LARGE SCALE GENOMIC DNA]</scope>
    <source>
        <strain evidence="4 5">SM1704</strain>
    </source>
</reference>
<dbReference type="OrthoDB" id="9808602at2"/>
<organism evidence="4 5">
    <name type="scientific">Flagellimonas nanhaiensis</name>
    <dbReference type="NCBI Taxonomy" id="2292706"/>
    <lineage>
        <taxon>Bacteria</taxon>
        <taxon>Pseudomonadati</taxon>
        <taxon>Bacteroidota</taxon>
        <taxon>Flavobacteriia</taxon>
        <taxon>Flavobacteriales</taxon>
        <taxon>Flavobacteriaceae</taxon>
        <taxon>Flagellimonas</taxon>
    </lineage>
</organism>
<sequence length="202" mass="23412">MYQSFFKRLLDISIALTAFLLLSPIFFMLIVLLMFANKGKPFFFQERVGKNNKPFTIIKFKTLKDPKNKGGELTDQAERVTKLGEFIRNSSLDEIPQLINVLKGDMSIVGPRPLLPLYLPLYNDEQARRHCVKPGITGWAQVNGRNVLTWEEKFEHDVWYVDHLDFVTDVKILFKTFGKIFKSDDVYSNDQKDAWSAWKGNS</sequence>
<dbReference type="EMBL" id="QTJX01000009">
    <property type="protein sequence ID" value="RDY57589.1"/>
    <property type="molecule type" value="Genomic_DNA"/>
</dbReference>
<evidence type="ECO:0000313" key="5">
    <source>
        <dbReference type="Proteomes" id="UP000261828"/>
    </source>
</evidence>
<comment type="similarity">
    <text evidence="1">Belongs to the bacterial sugar transferase family.</text>
</comment>
<keyword evidence="2" id="KW-0472">Membrane</keyword>
<accession>A0A371JKY6</accession>
<evidence type="ECO:0000256" key="1">
    <source>
        <dbReference type="ARBA" id="ARBA00006464"/>
    </source>
</evidence>
<dbReference type="RefSeq" id="WP_116185976.1">
    <property type="nucleotide sequence ID" value="NZ_QTJX01000009.1"/>
</dbReference>
<dbReference type="Proteomes" id="UP000261828">
    <property type="component" value="Unassembled WGS sequence"/>
</dbReference>
<proteinExistence type="inferred from homology"/>
<evidence type="ECO:0000259" key="3">
    <source>
        <dbReference type="Pfam" id="PF02397"/>
    </source>
</evidence>
<dbReference type="GO" id="GO:0016780">
    <property type="term" value="F:phosphotransferase activity, for other substituted phosphate groups"/>
    <property type="evidence" value="ECO:0007669"/>
    <property type="project" value="TreeGrafter"/>
</dbReference>
<evidence type="ECO:0000313" key="4">
    <source>
        <dbReference type="EMBL" id="RDY57589.1"/>
    </source>
</evidence>
<dbReference type="InterPro" id="IPR003362">
    <property type="entry name" value="Bact_transf"/>
</dbReference>
<dbReference type="Pfam" id="PF02397">
    <property type="entry name" value="Bac_transf"/>
    <property type="match status" value="1"/>
</dbReference>
<dbReference type="PANTHER" id="PTHR30576:SF8">
    <property type="entry name" value="UNDECAPRENYL-PHOSPHATE GALACTOSE PHOSPHOTRANSFERASE"/>
    <property type="match status" value="1"/>
</dbReference>
<gene>
    <name evidence="4" type="ORF">DX873_18450</name>
</gene>
<dbReference type="AlphaFoldDB" id="A0A371JKY6"/>
<keyword evidence="5" id="KW-1185">Reference proteome</keyword>
<comment type="caution">
    <text evidence="4">The sequence shown here is derived from an EMBL/GenBank/DDBJ whole genome shotgun (WGS) entry which is preliminary data.</text>
</comment>
<feature type="transmembrane region" description="Helical" evidence="2">
    <location>
        <begin position="12"/>
        <end position="35"/>
    </location>
</feature>
<keyword evidence="4" id="KW-0808">Transferase</keyword>
<keyword evidence="2" id="KW-1133">Transmembrane helix</keyword>